<name>A0AC34FZ47_9BILA</name>
<reference evidence="2" key="1">
    <citation type="submission" date="2022-11" db="UniProtKB">
        <authorList>
            <consortium name="WormBaseParasite"/>
        </authorList>
    </citation>
    <scope>IDENTIFICATION</scope>
</reference>
<protein>
    <submittedName>
        <fullName evidence="2">Uncharacterized protein</fullName>
    </submittedName>
</protein>
<dbReference type="Proteomes" id="UP000887579">
    <property type="component" value="Unplaced"/>
</dbReference>
<sequence length="298" mass="33504">MLSDSVYENDGNATLGDVEFPPILDKESIQFLDFDYCNDNTNNEDFLLQSNSSIADSAIIDKYIPFSAATTTTSTKQMPKISKLEKAVDRLRQNRNISAVSKNNDFLSANSYQFNDHSLISFDDYFSSNNDKSAFISSILPYPKASERLFDLDANINEGYISNLNKSQNLSSNQRNNFSPTESNQNLNKTVNKDVQASPNPLNDIISTNATQNHDSVFHANSVCDNYSNISLLSQTIANPNSKSVWKDKVIESILLNSDEENQQQQLDEYAEKVISDLKNASKTIQKMFAEIDQLYHP</sequence>
<dbReference type="WBParaSite" id="ES5_v2.g22719.t1">
    <property type="protein sequence ID" value="ES5_v2.g22719.t1"/>
    <property type="gene ID" value="ES5_v2.g22719"/>
</dbReference>
<evidence type="ECO:0000313" key="1">
    <source>
        <dbReference type="Proteomes" id="UP000887579"/>
    </source>
</evidence>
<accession>A0AC34FZ47</accession>
<proteinExistence type="predicted"/>
<organism evidence="1 2">
    <name type="scientific">Panagrolaimus sp. ES5</name>
    <dbReference type="NCBI Taxonomy" id="591445"/>
    <lineage>
        <taxon>Eukaryota</taxon>
        <taxon>Metazoa</taxon>
        <taxon>Ecdysozoa</taxon>
        <taxon>Nematoda</taxon>
        <taxon>Chromadorea</taxon>
        <taxon>Rhabditida</taxon>
        <taxon>Tylenchina</taxon>
        <taxon>Panagrolaimomorpha</taxon>
        <taxon>Panagrolaimoidea</taxon>
        <taxon>Panagrolaimidae</taxon>
        <taxon>Panagrolaimus</taxon>
    </lineage>
</organism>
<evidence type="ECO:0000313" key="2">
    <source>
        <dbReference type="WBParaSite" id="ES5_v2.g22719.t1"/>
    </source>
</evidence>